<dbReference type="InterPro" id="IPR029058">
    <property type="entry name" value="AB_hydrolase_fold"/>
</dbReference>
<evidence type="ECO:0000259" key="2">
    <source>
        <dbReference type="Pfam" id="PF12697"/>
    </source>
</evidence>
<proteinExistence type="predicted"/>
<feature type="domain" description="AB hydrolase-1" evidence="2">
    <location>
        <begin position="109"/>
        <end position="371"/>
    </location>
</feature>
<organism evidence="3 4">
    <name type="scientific">Ephemerocybe angulata</name>
    <dbReference type="NCBI Taxonomy" id="980116"/>
    <lineage>
        <taxon>Eukaryota</taxon>
        <taxon>Fungi</taxon>
        <taxon>Dikarya</taxon>
        <taxon>Basidiomycota</taxon>
        <taxon>Agaricomycotina</taxon>
        <taxon>Agaricomycetes</taxon>
        <taxon>Agaricomycetidae</taxon>
        <taxon>Agaricales</taxon>
        <taxon>Agaricineae</taxon>
        <taxon>Psathyrellaceae</taxon>
        <taxon>Ephemerocybe</taxon>
    </lineage>
</organism>
<accession>A0A8H6HGP2</accession>
<feature type="chain" id="PRO_5034781699" evidence="1">
    <location>
        <begin position="26"/>
        <end position="381"/>
    </location>
</feature>
<sequence>MALLKVSALASLFVFLASLVNSATAVANGNCFDAVIPVNITADNTNYKLTLPKNQEEVTDLFTRFTSLTSNVTTETDGGIKTIKATYKIWTSLCIPNNQDTAKTVELAVHGAGFDHSWWNFGGDGSKYNYVEAALKAGHAILIYDRLGTGQSDKPDGIAEVQVAAQVEIAGELAKYLRAKPRGNQFDRVIGVGHSFGSAQLVGLARKYGNVLNATVLTGFTTFVGGTGTAAAAFGWTIASVQNPKRFSSLPSSYIISEGISNDQNVFFRFGGYDPAILQAAENTKATSTIGEILNLFGSLSPVTDYTNPIFIVTGDKDYIVCGGNCYQKVDGVNLLESTKGIFPAVTKFSTYIPANTGHGNNVHLSAPEQYSKIQEWIAQL</sequence>
<keyword evidence="3" id="KW-0378">Hydrolase</keyword>
<keyword evidence="4" id="KW-1185">Reference proteome</keyword>
<comment type="caution">
    <text evidence="3">The sequence shown here is derived from an EMBL/GenBank/DDBJ whole genome shotgun (WGS) entry which is preliminary data.</text>
</comment>
<feature type="signal peptide" evidence="1">
    <location>
        <begin position="1"/>
        <end position="25"/>
    </location>
</feature>
<protein>
    <submittedName>
        <fullName evidence="3">Alpha/Beta hydrolase protein</fullName>
    </submittedName>
</protein>
<dbReference type="Gene3D" id="3.40.50.1820">
    <property type="entry name" value="alpha/beta hydrolase"/>
    <property type="match status" value="1"/>
</dbReference>
<evidence type="ECO:0000256" key="1">
    <source>
        <dbReference type="SAM" id="SignalP"/>
    </source>
</evidence>
<evidence type="ECO:0000313" key="3">
    <source>
        <dbReference type="EMBL" id="KAF6746006.1"/>
    </source>
</evidence>
<dbReference type="InterPro" id="IPR000073">
    <property type="entry name" value="AB_hydrolase_1"/>
</dbReference>
<dbReference type="EMBL" id="JACGCI010000097">
    <property type="protein sequence ID" value="KAF6746006.1"/>
    <property type="molecule type" value="Genomic_DNA"/>
</dbReference>
<gene>
    <name evidence="3" type="ORF">DFP72DRAFT_923925</name>
</gene>
<dbReference type="Pfam" id="PF12697">
    <property type="entry name" value="Abhydrolase_6"/>
    <property type="match status" value="1"/>
</dbReference>
<evidence type="ECO:0000313" key="4">
    <source>
        <dbReference type="Proteomes" id="UP000521943"/>
    </source>
</evidence>
<dbReference type="Proteomes" id="UP000521943">
    <property type="component" value="Unassembled WGS sequence"/>
</dbReference>
<name>A0A8H6HGP2_9AGAR</name>
<dbReference type="SUPFAM" id="SSF53474">
    <property type="entry name" value="alpha/beta-Hydrolases"/>
    <property type="match status" value="1"/>
</dbReference>
<dbReference type="AlphaFoldDB" id="A0A8H6HGP2"/>
<dbReference type="OrthoDB" id="1743579at2759"/>
<keyword evidence="1" id="KW-0732">Signal</keyword>
<reference evidence="3 4" key="1">
    <citation type="submission" date="2020-07" db="EMBL/GenBank/DDBJ databases">
        <title>Comparative genomics of pyrophilous fungi reveals a link between fire events and developmental genes.</title>
        <authorList>
            <consortium name="DOE Joint Genome Institute"/>
            <person name="Steindorff A.S."/>
            <person name="Carver A."/>
            <person name="Calhoun S."/>
            <person name="Stillman K."/>
            <person name="Liu H."/>
            <person name="Lipzen A."/>
            <person name="Pangilinan J."/>
            <person name="Labutti K."/>
            <person name="Bruns T.D."/>
            <person name="Grigoriev I.V."/>
        </authorList>
    </citation>
    <scope>NUCLEOTIDE SEQUENCE [LARGE SCALE GENOMIC DNA]</scope>
    <source>
        <strain evidence="3 4">CBS 144469</strain>
    </source>
</reference>
<dbReference type="GO" id="GO:0016787">
    <property type="term" value="F:hydrolase activity"/>
    <property type="evidence" value="ECO:0007669"/>
    <property type="project" value="UniProtKB-KW"/>
</dbReference>